<evidence type="ECO:0000259" key="2">
    <source>
        <dbReference type="Pfam" id="PF17761"/>
    </source>
</evidence>
<dbReference type="Pfam" id="PF17761">
    <property type="entry name" value="DUF1016_N"/>
    <property type="match status" value="1"/>
</dbReference>
<dbReference type="Pfam" id="PF06250">
    <property type="entry name" value="YhcG_C"/>
    <property type="match status" value="1"/>
</dbReference>
<dbReference type="RefSeq" id="WP_314013126.1">
    <property type="nucleotide sequence ID" value="NZ_JAVTTP010000001.1"/>
</dbReference>
<evidence type="ECO:0000313" key="3">
    <source>
        <dbReference type="EMBL" id="MDT7827995.1"/>
    </source>
</evidence>
<dbReference type="PANTHER" id="PTHR30547">
    <property type="entry name" value="UNCHARACTERIZED PROTEIN YHCG-RELATED"/>
    <property type="match status" value="1"/>
</dbReference>
<accession>A0ABU3L2N2</accession>
<name>A0ABU3L2N2_9FLAO</name>
<dbReference type="PANTHER" id="PTHR30547:SF5">
    <property type="entry name" value="NUCLEASE YHCG-RELATED"/>
    <property type="match status" value="1"/>
</dbReference>
<protein>
    <submittedName>
        <fullName evidence="3">PDDEXK nuclease domain-containing protein</fullName>
    </submittedName>
</protein>
<reference evidence="3 4" key="1">
    <citation type="submission" date="2023-09" db="EMBL/GenBank/DDBJ databases">
        <title>Novel taxa isolated from Blanes Bay.</title>
        <authorList>
            <person name="Rey-Velasco X."/>
            <person name="Lucena T."/>
        </authorList>
    </citation>
    <scope>NUCLEOTIDE SEQUENCE [LARGE SCALE GENOMIC DNA]</scope>
    <source>
        <strain evidence="3 4">S334</strain>
    </source>
</reference>
<proteinExistence type="predicted"/>
<keyword evidence="4" id="KW-1185">Reference proteome</keyword>
<comment type="caution">
    <text evidence="3">The sequence shown here is derived from an EMBL/GenBank/DDBJ whole genome shotgun (WGS) entry which is preliminary data.</text>
</comment>
<dbReference type="InterPro" id="IPR009362">
    <property type="entry name" value="YhcG_C"/>
</dbReference>
<dbReference type="EMBL" id="JAVTTP010000001">
    <property type="protein sequence ID" value="MDT7827995.1"/>
    <property type="molecule type" value="Genomic_DNA"/>
</dbReference>
<dbReference type="Gene3D" id="3.40.1350.10">
    <property type="match status" value="1"/>
</dbReference>
<dbReference type="InterPro" id="IPR041527">
    <property type="entry name" value="YhcG_N"/>
</dbReference>
<sequence>MKKEISNSLFLELAKTIEYGKKRVTAQINGTLTLVYWQVGSKINTHILEEERAEYAGEIVASLSEQLVEHFGKSFELRNLRRMMQFSKVFPKLEIVSSLMTQLSWTHFIVLLPIKNDDKRHFYAVKTAEEGWSTRQLQYQIERKAYERKEIAQSQIMLESNKVSASFKDPYLLDFLGVKDGYQEKDLESAIIKELELFILELGKGFAFVERQKRMIIDGIDFHLDLLFYHRKLKRLVAIELKLEHFKAAHKGQMELYLKWLNRYERQEGEEHPIGLILCAEKSNEQVELLEMGKHGIMVAEYWTELPAKDKLEAKLHEALVEARERLSKMRLDH</sequence>
<dbReference type="InterPro" id="IPR011856">
    <property type="entry name" value="tRNA_endonuc-like_dom_sf"/>
</dbReference>
<gene>
    <name evidence="3" type="ORF">RQM65_04870</name>
</gene>
<dbReference type="InterPro" id="IPR053148">
    <property type="entry name" value="PD-DEXK-like_domain"/>
</dbReference>
<organism evidence="3 4">
    <name type="scientific">Pricia mediterranea</name>
    <dbReference type="NCBI Taxonomy" id="3076079"/>
    <lineage>
        <taxon>Bacteria</taxon>
        <taxon>Pseudomonadati</taxon>
        <taxon>Bacteroidota</taxon>
        <taxon>Flavobacteriia</taxon>
        <taxon>Flavobacteriales</taxon>
        <taxon>Flavobacteriaceae</taxon>
        <taxon>Pricia</taxon>
    </lineage>
</organism>
<evidence type="ECO:0000259" key="1">
    <source>
        <dbReference type="Pfam" id="PF06250"/>
    </source>
</evidence>
<feature type="domain" description="YhcG PDDEXK nuclease" evidence="1">
    <location>
        <begin position="166"/>
        <end position="316"/>
    </location>
</feature>
<feature type="domain" description="YhcG N-terminal" evidence="2">
    <location>
        <begin position="13"/>
        <end position="148"/>
    </location>
</feature>
<dbReference type="Proteomes" id="UP001250656">
    <property type="component" value="Unassembled WGS sequence"/>
</dbReference>
<evidence type="ECO:0000313" key="4">
    <source>
        <dbReference type="Proteomes" id="UP001250656"/>
    </source>
</evidence>